<dbReference type="SMART" id="SM00034">
    <property type="entry name" value="CLECT"/>
    <property type="match status" value="1"/>
</dbReference>
<dbReference type="InterPro" id="IPR016186">
    <property type="entry name" value="C-type_lectin-like/link_sf"/>
</dbReference>
<dbReference type="GO" id="GO:0030246">
    <property type="term" value="F:carbohydrate binding"/>
    <property type="evidence" value="ECO:0007669"/>
    <property type="project" value="UniProtKB-KW"/>
</dbReference>
<name>A0A210QB43_MIZYE</name>
<dbReference type="EMBL" id="NEDP02004360">
    <property type="protein sequence ID" value="OWF45951.1"/>
    <property type="molecule type" value="Genomic_DNA"/>
</dbReference>
<evidence type="ECO:0000313" key="4">
    <source>
        <dbReference type="Proteomes" id="UP000242188"/>
    </source>
</evidence>
<feature type="signal peptide" evidence="1">
    <location>
        <begin position="1"/>
        <end position="18"/>
    </location>
</feature>
<dbReference type="SUPFAM" id="SSF56436">
    <property type="entry name" value="C-type lectin-like"/>
    <property type="match status" value="1"/>
</dbReference>
<organism evidence="3 4">
    <name type="scientific">Mizuhopecten yessoensis</name>
    <name type="common">Japanese scallop</name>
    <name type="synonym">Patinopecten yessoensis</name>
    <dbReference type="NCBI Taxonomy" id="6573"/>
    <lineage>
        <taxon>Eukaryota</taxon>
        <taxon>Metazoa</taxon>
        <taxon>Spiralia</taxon>
        <taxon>Lophotrochozoa</taxon>
        <taxon>Mollusca</taxon>
        <taxon>Bivalvia</taxon>
        <taxon>Autobranchia</taxon>
        <taxon>Pteriomorphia</taxon>
        <taxon>Pectinida</taxon>
        <taxon>Pectinoidea</taxon>
        <taxon>Pectinidae</taxon>
        <taxon>Mizuhopecten</taxon>
    </lineage>
</organism>
<evidence type="ECO:0000313" key="3">
    <source>
        <dbReference type="EMBL" id="OWF45951.1"/>
    </source>
</evidence>
<evidence type="ECO:0000259" key="2">
    <source>
        <dbReference type="PROSITE" id="PS50041"/>
    </source>
</evidence>
<reference evidence="3 4" key="1">
    <citation type="journal article" date="2017" name="Nat. Ecol. Evol.">
        <title>Scallop genome provides insights into evolution of bilaterian karyotype and development.</title>
        <authorList>
            <person name="Wang S."/>
            <person name="Zhang J."/>
            <person name="Jiao W."/>
            <person name="Li J."/>
            <person name="Xun X."/>
            <person name="Sun Y."/>
            <person name="Guo X."/>
            <person name="Huan P."/>
            <person name="Dong B."/>
            <person name="Zhang L."/>
            <person name="Hu X."/>
            <person name="Sun X."/>
            <person name="Wang J."/>
            <person name="Zhao C."/>
            <person name="Wang Y."/>
            <person name="Wang D."/>
            <person name="Huang X."/>
            <person name="Wang R."/>
            <person name="Lv J."/>
            <person name="Li Y."/>
            <person name="Zhang Z."/>
            <person name="Liu B."/>
            <person name="Lu W."/>
            <person name="Hui Y."/>
            <person name="Liang J."/>
            <person name="Zhou Z."/>
            <person name="Hou R."/>
            <person name="Li X."/>
            <person name="Liu Y."/>
            <person name="Li H."/>
            <person name="Ning X."/>
            <person name="Lin Y."/>
            <person name="Zhao L."/>
            <person name="Xing Q."/>
            <person name="Dou J."/>
            <person name="Li Y."/>
            <person name="Mao J."/>
            <person name="Guo H."/>
            <person name="Dou H."/>
            <person name="Li T."/>
            <person name="Mu C."/>
            <person name="Jiang W."/>
            <person name="Fu Q."/>
            <person name="Fu X."/>
            <person name="Miao Y."/>
            <person name="Liu J."/>
            <person name="Yu Q."/>
            <person name="Li R."/>
            <person name="Liao H."/>
            <person name="Li X."/>
            <person name="Kong Y."/>
            <person name="Jiang Z."/>
            <person name="Chourrout D."/>
            <person name="Li R."/>
            <person name="Bao Z."/>
        </authorList>
    </citation>
    <scope>NUCLEOTIDE SEQUENCE [LARGE SCALE GENOMIC DNA]</scope>
    <source>
        <strain evidence="3 4">PY_sf001</strain>
    </source>
</reference>
<dbReference type="Gene3D" id="3.10.100.10">
    <property type="entry name" value="Mannose-Binding Protein A, subunit A"/>
    <property type="match status" value="1"/>
</dbReference>
<accession>A0A210QB43</accession>
<comment type="caution">
    <text evidence="3">The sequence shown here is derived from an EMBL/GenBank/DDBJ whole genome shotgun (WGS) entry which is preliminary data.</text>
</comment>
<keyword evidence="1" id="KW-0732">Signal</keyword>
<feature type="domain" description="C-type lectin" evidence="2">
    <location>
        <begin position="43"/>
        <end position="171"/>
    </location>
</feature>
<dbReference type="InterPro" id="IPR001304">
    <property type="entry name" value="C-type_lectin-like"/>
</dbReference>
<dbReference type="OrthoDB" id="6110161at2759"/>
<sequence>MSIFLKAFLGTLLAFAVGYTTNRVLDPSSGEPIDRCPEGWFKRLNRCYFFSEIKASWYGAEAQCRVMGGYLAIPDTLEENNVLKELSRTERVRISPDLAHIPHFARWIGLHTVDGVNIKKIITNEIPTFTNFVPPEPSTDLTVDMCVKLDDDTDFTWAVKQCFRTFFYICERSLLFSR</sequence>
<dbReference type="CDD" id="cd00037">
    <property type="entry name" value="CLECT"/>
    <property type="match status" value="1"/>
</dbReference>
<keyword evidence="4" id="KW-1185">Reference proteome</keyword>
<gene>
    <name evidence="3" type="ORF">KP79_PYT01497</name>
</gene>
<dbReference type="AlphaFoldDB" id="A0A210QB43"/>
<dbReference type="PANTHER" id="PTHR22803">
    <property type="entry name" value="MANNOSE, PHOSPHOLIPASE, LECTIN RECEPTOR RELATED"/>
    <property type="match status" value="1"/>
</dbReference>
<dbReference type="InterPro" id="IPR016187">
    <property type="entry name" value="CTDL_fold"/>
</dbReference>
<protein>
    <submittedName>
        <fullName evidence="3">C-type lectin domain family 10 member A</fullName>
    </submittedName>
</protein>
<dbReference type="Proteomes" id="UP000242188">
    <property type="component" value="Unassembled WGS sequence"/>
</dbReference>
<keyword evidence="3" id="KW-0430">Lectin</keyword>
<feature type="chain" id="PRO_5012125965" evidence="1">
    <location>
        <begin position="19"/>
        <end position="178"/>
    </location>
</feature>
<dbReference type="InterPro" id="IPR050111">
    <property type="entry name" value="C-type_lectin/snaclec_domain"/>
</dbReference>
<dbReference type="PROSITE" id="PS50041">
    <property type="entry name" value="C_TYPE_LECTIN_2"/>
    <property type="match status" value="1"/>
</dbReference>
<proteinExistence type="predicted"/>
<dbReference type="Pfam" id="PF00059">
    <property type="entry name" value="Lectin_C"/>
    <property type="match status" value="1"/>
</dbReference>
<evidence type="ECO:0000256" key="1">
    <source>
        <dbReference type="SAM" id="SignalP"/>
    </source>
</evidence>